<organism evidence="8 9">
    <name type="scientific">Paxillus involutus ATCC 200175</name>
    <dbReference type="NCBI Taxonomy" id="664439"/>
    <lineage>
        <taxon>Eukaryota</taxon>
        <taxon>Fungi</taxon>
        <taxon>Dikarya</taxon>
        <taxon>Basidiomycota</taxon>
        <taxon>Agaricomycotina</taxon>
        <taxon>Agaricomycetes</taxon>
        <taxon>Agaricomycetidae</taxon>
        <taxon>Boletales</taxon>
        <taxon>Paxilineae</taxon>
        <taxon>Paxillaceae</taxon>
        <taxon>Paxillus</taxon>
    </lineage>
</organism>
<reference evidence="9" key="2">
    <citation type="submission" date="2015-01" db="EMBL/GenBank/DDBJ databases">
        <title>Evolutionary Origins and Diversification of the Mycorrhizal Mutualists.</title>
        <authorList>
            <consortium name="DOE Joint Genome Institute"/>
            <consortium name="Mycorrhizal Genomics Consortium"/>
            <person name="Kohler A."/>
            <person name="Kuo A."/>
            <person name="Nagy L.G."/>
            <person name="Floudas D."/>
            <person name="Copeland A."/>
            <person name="Barry K.W."/>
            <person name="Cichocki N."/>
            <person name="Veneault-Fourrey C."/>
            <person name="LaButti K."/>
            <person name="Lindquist E.A."/>
            <person name="Lipzen A."/>
            <person name="Lundell T."/>
            <person name="Morin E."/>
            <person name="Murat C."/>
            <person name="Riley R."/>
            <person name="Ohm R."/>
            <person name="Sun H."/>
            <person name="Tunlid A."/>
            <person name="Henrissat B."/>
            <person name="Grigoriev I.V."/>
            <person name="Hibbett D.S."/>
            <person name="Martin F."/>
        </authorList>
    </citation>
    <scope>NUCLEOTIDE SEQUENCE [LARGE SCALE GENOMIC DNA]</scope>
    <source>
        <strain evidence="9">ATCC 200175</strain>
    </source>
</reference>
<evidence type="ECO:0000259" key="6">
    <source>
        <dbReference type="PROSITE" id="PS51192"/>
    </source>
</evidence>
<evidence type="ECO:0000256" key="3">
    <source>
        <dbReference type="ARBA" id="ARBA00022840"/>
    </source>
</evidence>
<evidence type="ECO:0000313" key="8">
    <source>
        <dbReference type="EMBL" id="KIJ09815.1"/>
    </source>
</evidence>
<keyword evidence="9" id="KW-1185">Reference proteome</keyword>
<dbReference type="Gene3D" id="3.40.50.300">
    <property type="entry name" value="P-loop containing nucleotide triphosphate hydrolases"/>
    <property type="match status" value="2"/>
</dbReference>
<dbReference type="GO" id="GO:0009378">
    <property type="term" value="F:four-way junction helicase activity"/>
    <property type="evidence" value="ECO:0007669"/>
    <property type="project" value="TreeGrafter"/>
</dbReference>
<evidence type="ECO:0000256" key="4">
    <source>
        <dbReference type="ARBA" id="ARBA00034617"/>
    </source>
</evidence>
<evidence type="ECO:0000256" key="5">
    <source>
        <dbReference type="ARBA" id="ARBA00034808"/>
    </source>
</evidence>
<dbReference type="GO" id="GO:0005737">
    <property type="term" value="C:cytoplasm"/>
    <property type="evidence" value="ECO:0007669"/>
    <property type="project" value="TreeGrafter"/>
</dbReference>
<dbReference type="GO" id="GO:0005524">
    <property type="term" value="F:ATP binding"/>
    <property type="evidence" value="ECO:0007669"/>
    <property type="project" value="UniProtKB-KW"/>
</dbReference>
<dbReference type="PROSITE" id="PS51194">
    <property type="entry name" value="HELICASE_CTER"/>
    <property type="match status" value="1"/>
</dbReference>
<evidence type="ECO:0000259" key="7">
    <source>
        <dbReference type="PROSITE" id="PS51194"/>
    </source>
</evidence>
<evidence type="ECO:0000313" key="9">
    <source>
        <dbReference type="Proteomes" id="UP000053647"/>
    </source>
</evidence>
<dbReference type="Proteomes" id="UP000053647">
    <property type="component" value="Unassembled WGS sequence"/>
</dbReference>
<dbReference type="GO" id="GO:0043138">
    <property type="term" value="F:3'-5' DNA helicase activity"/>
    <property type="evidence" value="ECO:0007669"/>
    <property type="project" value="UniProtKB-EC"/>
</dbReference>
<dbReference type="SMART" id="SM00490">
    <property type="entry name" value="HELICc"/>
    <property type="match status" value="1"/>
</dbReference>
<dbReference type="InterPro" id="IPR027417">
    <property type="entry name" value="P-loop_NTPase"/>
</dbReference>
<dbReference type="HOGENOM" id="CLU_001103_19_1_1"/>
<dbReference type="PANTHER" id="PTHR13710">
    <property type="entry name" value="DNA HELICASE RECQ FAMILY MEMBER"/>
    <property type="match status" value="1"/>
</dbReference>
<dbReference type="GO" id="GO:0000724">
    <property type="term" value="P:double-strand break repair via homologous recombination"/>
    <property type="evidence" value="ECO:0007669"/>
    <property type="project" value="TreeGrafter"/>
</dbReference>
<evidence type="ECO:0000256" key="2">
    <source>
        <dbReference type="ARBA" id="ARBA00022741"/>
    </source>
</evidence>
<dbReference type="SUPFAM" id="SSF52540">
    <property type="entry name" value="P-loop containing nucleoside triphosphate hydrolases"/>
    <property type="match status" value="1"/>
</dbReference>
<dbReference type="EMBL" id="KN819432">
    <property type="protein sequence ID" value="KIJ09815.1"/>
    <property type="molecule type" value="Genomic_DNA"/>
</dbReference>
<feature type="non-terminal residue" evidence="8">
    <location>
        <position position="1"/>
    </location>
</feature>
<name>A0A0C9T278_PAXIN</name>
<gene>
    <name evidence="8" type="ORF">PAXINDRAFT_86927</name>
</gene>
<dbReference type="GO" id="GO:0003676">
    <property type="term" value="F:nucleic acid binding"/>
    <property type="evidence" value="ECO:0007669"/>
    <property type="project" value="InterPro"/>
</dbReference>
<comment type="catalytic activity">
    <reaction evidence="4">
        <text>Couples ATP hydrolysis with the unwinding of duplex DNA by translocating in the 3'-5' direction.</text>
        <dbReference type="EC" id="5.6.2.4"/>
    </reaction>
</comment>
<keyword evidence="3" id="KW-0067">ATP-binding</keyword>
<dbReference type="InterPro" id="IPR014001">
    <property type="entry name" value="Helicase_ATP-bd"/>
</dbReference>
<dbReference type="OrthoDB" id="10261556at2759"/>
<dbReference type="InterPro" id="IPR011545">
    <property type="entry name" value="DEAD/DEAH_box_helicase_dom"/>
</dbReference>
<dbReference type="Pfam" id="PF00270">
    <property type="entry name" value="DEAD"/>
    <property type="match status" value="1"/>
</dbReference>
<dbReference type="PROSITE" id="PS51192">
    <property type="entry name" value="HELICASE_ATP_BIND_1"/>
    <property type="match status" value="1"/>
</dbReference>
<feature type="domain" description="Helicase C-terminal" evidence="7">
    <location>
        <begin position="114"/>
        <end position="264"/>
    </location>
</feature>
<dbReference type="GO" id="GO:0005694">
    <property type="term" value="C:chromosome"/>
    <property type="evidence" value="ECO:0007669"/>
    <property type="project" value="TreeGrafter"/>
</dbReference>
<sequence length="264" mass="29893">MKPDGDFEGLLKSPLFVSRVVSIVIDEAHCLTDWGDFRPEYRELGRLRYILPSNVPLLVTSATLTKAALSDVTRLLHIRADKLVVIRRSSDRPNIKIGVRKIRYALSSYADLVFLIPAGFKVGDPPPQKFLIFFDNIPESINTACSLCRRLPPELRAKIKWFNADMSTTYKEAELENLVSGDIHRTVGETWGLCTTASFGMGMDVADIFLVIQWRATCKIAALWQRFGRAVRNQELTGTALLLAEKQYFDDEQEAKAARKTRRE</sequence>
<dbReference type="Pfam" id="PF00271">
    <property type="entry name" value="Helicase_C"/>
    <property type="match status" value="1"/>
</dbReference>
<dbReference type="InterPro" id="IPR001650">
    <property type="entry name" value="Helicase_C-like"/>
</dbReference>
<protein>
    <recommendedName>
        <fullName evidence="5">DNA 3'-5' helicase</fullName>
        <ecNumber evidence="5">5.6.2.4</ecNumber>
    </recommendedName>
</protein>
<keyword evidence="2" id="KW-0547">Nucleotide-binding</keyword>
<reference evidence="8 9" key="1">
    <citation type="submission" date="2014-06" db="EMBL/GenBank/DDBJ databases">
        <authorList>
            <consortium name="DOE Joint Genome Institute"/>
            <person name="Kuo A."/>
            <person name="Kohler A."/>
            <person name="Nagy L.G."/>
            <person name="Floudas D."/>
            <person name="Copeland A."/>
            <person name="Barry K.W."/>
            <person name="Cichocki N."/>
            <person name="Veneault-Fourrey C."/>
            <person name="LaButti K."/>
            <person name="Lindquist E.A."/>
            <person name="Lipzen A."/>
            <person name="Lundell T."/>
            <person name="Morin E."/>
            <person name="Murat C."/>
            <person name="Sun H."/>
            <person name="Tunlid A."/>
            <person name="Henrissat B."/>
            <person name="Grigoriev I.V."/>
            <person name="Hibbett D.S."/>
            <person name="Martin F."/>
            <person name="Nordberg H.P."/>
            <person name="Cantor M.N."/>
            <person name="Hua S.X."/>
        </authorList>
    </citation>
    <scope>NUCLEOTIDE SEQUENCE [LARGE SCALE GENOMIC DNA]</scope>
    <source>
        <strain evidence="8 9">ATCC 200175</strain>
    </source>
</reference>
<dbReference type="PANTHER" id="PTHR13710:SF120">
    <property type="entry name" value="BIFUNCTIONAL 3'-5' EXONUCLEASE_ATP-DEPENDENT HELICASE WRN"/>
    <property type="match status" value="1"/>
</dbReference>
<comment type="similarity">
    <text evidence="1">Belongs to the helicase family. RecQ subfamily.</text>
</comment>
<feature type="domain" description="Helicase ATP-binding" evidence="6">
    <location>
        <begin position="1"/>
        <end position="82"/>
    </location>
</feature>
<accession>A0A0C9T278</accession>
<dbReference type="EC" id="5.6.2.4" evidence="5"/>
<evidence type="ECO:0000256" key="1">
    <source>
        <dbReference type="ARBA" id="ARBA00005446"/>
    </source>
</evidence>
<dbReference type="GO" id="GO:0005634">
    <property type="term" value="C:nucleus"/>
    <property type="evidence" value="ECO:0007669"/>
    <property type="project" value="TreeGrafter"/>
</dbReference>
<proteinExistence type="inferred from homology"/>
<dbReference type="AlphaFoldDB" id="A0A0C9T278"/>